<organism evidence="2 3">
    <name type="scientific">Roseiflexus castenholzii (strain DSM 13941 / HLO8)</name>
    <dbReference type="NCBI Taxonomy" id="383372"/>
    <lineage>
        <taxon>Bacteria</taxon>
        <taxon>Bacillati</taxon>
        <taxon>Chloroflexota</taxon>
        <taxon>Chloroflexia</taxon>
        <taxon>Chloroflexales</taxon>
        <taxon>Roseiflexineae</taxon>
        <taxon>Roseiflexaceae</taxon>
        <taxon>Roseiflexus</taxon>
    </lineage>
</organism>
<dbReference type="Pfam" id="PF13360">
    <property type="entry name" value="PQQ_2"/>
    <property type="match status" value="1"/>
</dbReference>
<dbReference type="RefSeq" id="WP_012119156.1">
    <property type="nucleotide sequence ID" value="NC_009767.1"/>
</dbReference>
<proteinExistence type="predicted"/>
<name>A7NGX8_ROSCS</name>
<keyword evidence="3" id="KW-1185">Reference proteome</keyword>
<dbReference type="EMBL" id="CP000804">
    <property type="protein sequence ID" value="ABU56725.1"/>
    <property type="molecule type" value="Genomic_DNA"/>
</dbReference>
<gene>
    <name evidence="2" type="ordered locus">Rcas_0596</name>
</gene>
<dbReference type="Proteomes" id="UP000000263">
    <property type="component" value="Chromosome"/>
</dbReference>
<evidence type="ECO:0000313" key="3">
    <source>
        <dbReference type="Proteomes" id="UP000000263"/>
    </source>
</evidence>
<dbReference type="PANTHER" id="PTHR34512">
    <property type="entry name" value="CELL SURFACE PROTEIN"/>
    <property type="match status" value="1"/>
</dbReference>
<dbReference type="STRING" id="383372.Rcas_0596"/>
<accession>A7NGX8</accession>
<dbReference type="Gene3D" id="2.130.10.10">
    <property type="entry name" value="YVTN repeat-like/Quinoprotein amine dehydrogenase"/>
    <property type="match status" value="1"/>
</dbReference>
<dbReference type="SMART" id="SM00564">
    <property type="entry name" value="PQQ"/>
    <property type="match status" value="2"/>
</dbReference>
<sequence length="700" mass="76401">MRISRHPFPALLLFLLLALPILVATPLRVAGNVATVSPQATQRPQVTPSSLYLPLIMRPDPNVNEWSQHGHDAQRTGYTPQTVPYPWRWRWSWNGPNASGGIAKVTTGGTLPRNVQPVTGGGRVYIAAGVDGVFALSEATGQQLWRRSGIGDVRSTVAYDRDTDTVFAVSATGRLYQLRAQDGAVLAAFATGQSSTLPLPPAVLSDRVLFAMGTAVYAVDKRTMQLRWRYDAGATVAVPPAYSPSRNLVIVATEPDLFVHAINNVDGMRRWRVRPVHAGRRFEDPTEFRFGWPVIADGAGYALIKARLPWQTLWRDWPQTNSGMRQLLTQYPGDQALFALDLDDGSVPFIAHVGHGGYGDNDYLPMGPQPVVKRFPDGREVVYTIIRARHAHDARWDSHFGEMLLDSATVSGLQGGEVRFIAYDYPPGSAAPYLLTDEQPNVTVAGDYLFGAHWEAGFAARILDRSAARGSFGVPITTQRLATVVTSQDNAGACAFSATHYCAGGLENTRFYDFGFYLYYRQGAVYDRYWSEYAVWVVSNENIYFRTADGAIVALTSGAPQSGGGGVPAVAAAALPAPDAAPVAVIPHTAARVWEGRHVTVIGTLQYVFNNGKQVLLGFSNPHRGSFKALIRQAAWERFGGRPETRYRVGQAVRISGVITWYQGDPAIMVTTPEQIEVVEDRWVLGESAPSDQRGGSGAE</sequence>
<protein>
    <submittedName>
        <fullName evidence="2">Pyrrolo-quinoline quinone</fullName>
    </submittedName>
</protein>
<dbReference type="HOGENOM" id="CLU_393744_0_0_0"/>
<feature type="domain" description="Pyrrolo-quinoline quinone repeat" evidence="1">
    <location>
        <begin position="107"/>
        <end position="186"/>
    </location>
</feature>
<dbReference type="AlphaFoldDB" id="A7NGX8"/>
<dbReference type="InterPro" id="IPR018391">
    <property type="entry name" value="PQQ_b-propeller_rpt"/>
</dbReference>
<dbReference type="eggNOG" id="COG1520">
    <property type="taxonomic scope" value="Bacteria"/>
</dbReference>
<evidence type="ECO:0000259" key="1">
    <source>
        <dbReference type="Pfam" id="PF13360"/>
    </source>
</evidence>
<dbReference type="PANTHER" id="PTHR34512:SF30">
    <property type="entry name" value="OUTER MEMBRANE PROTEIN ASSEMBLY FACTOR BAMB"/>
    <property type="match status" value="1"/>
</dbReference>
<dbReference type="OrthoDB" id="138237at2"/>
<dbReference type="InterPro" id="IPR011047">
    <property type="entry name" value="Quinoprotein_ADH-like_sf"/>
</dbReference>
<dbReference type="KEGG" id="rca:Rcas_0596"/>
<evidence type="ECO:0000313" key="2">
    <source>
        <dbReference type="EMBL" id="ABU56725.1"/>
    </source>
</evidence>
<reference evidence="2 3" key="1">
    <citation type="submission" date="2007-08" db="EMBL/GenBank/DDBJ databases">
        <title>Complete sequence of Roseiflexus castenholzii DSM 13941.</title>
        <authorList>
            <consortium name="US DOE Joint Genome Institute"/>
            <person name="Copeland A."/>
            <person name="Lucas S."/>
            <person name="Lapidus A."/>
            <person name="Barry K."/>
            <person name="Glavina del Rio T."/>
            <person name="Dalin E."/>
            <person name="Tice H."/>
            <person name="Pitluck S."/>
            <person name="Thompson L.S."/>
            <person name="Brettin T."/>
            <person name="Bruce D."/>
            <person name="Detter J.C."/>
            <person name="Han C."/>
            <person name="Tapia R."/>
            <person name="Schmutz J."/>
            <person name="Larimer F."/>
            <person name="Land M."/>
            <person name="Hauser L."/>
            <person name="Kyrpides N."/>
            <person name="Mikhailova N."/>
            <person name="Bryant D.A."/>
            <person name="Hanada S."/>
            <person name="Tsukatani Y."/>
            <person name="Richardson P."/>
        </authorList>
    </citation>
    <scope>NUCLEOTIDE SEQUENCE [LARGE SCALE GENOMIC DNA]</scope>
    <source>
        <strain evidence="3">DSM 13941 / HLO8</strain>
    </source>
</reference>
<dbReference type="InterPro" id="IPR002372">
    <property type="entry name" value="PQQ_rpt_dom"/>
</dbReference>
<dbReference type="InterPro" id="IPR015943">
    <property type="entry name" value="WD40/YVTN_repeat-like_dom_sf"/>
</dbReference>
<dbReference type="SUPFAM" id="SSF50998">
    <property type="entry name" value="Quinoprotein alcohol dehydrogenase-like"/>
    <property type="match status" value="1"/>
</dbReference>